<comment type="caution">
    <text evidence="1">The sequence shown here is derived from an EMBL/GenBank/DDBJ whole genome shotgun (WGS) entry which is preliminary data.</text>
</comment>
<reference evidence="1" key="1">
    <citation type="submission" date="2020-10" db="EMBL/GenBank/DDBJ databases">
        <title>Connecting structure to function with the recovery of over 1000 high-quality activated sludge metagenome-assembled genomes encoding full-length rRNA genes using long-read sequencing.</title>
        <authorList>
            <person name="Singleton C.M."/>
            <person name="Petriglieri F."/>
            <person name="Kristensen J.M."/>
            <person name="Kirkegaard R.H."/>
            <person name="Michaelsen T.Y."/>
            <person name="Andersen M.H."/>
            <person name="Karst S.M."/>
            <person name="Dueholm M.S."/>
            <person name="Nielsen P.H."/>
            <person name="Albertsen M."/>
        </authorList>
    </citation>
    <scope>NUCLEOTIDE SEQUENCE</scope>
    <source>
        <strain evidence="1">Bjer_18-Q3-R1-45_BAT3C.347</strain>
    </source>
</reference>
<organism evidence="1 2">
    <name type="scientific">Candidatus Methylophosphatis roskildensis</name>
    <dbReference type="NCBI Taxonomy" id="2899263"/>
    <lineage>
        <taxon>Bacteria</taxon>
        <taxon>Pseudomonadati</taxon>
        <taxon>Pseudomonadota</taxon>
        <taxon>Betaproteobacteria</taxon>
        <taxon>Nitrosomonadales</taxon>
        <taxon>Sterolibacteriaceae</taxon>
        <taxon>Candidatus Methylophosphatis</taxon>
    </lineage>
</organism>
<protein>
    <submittedName>
        <fullName evidence="1">Uncharacterized protein</fullName>
    </submittedName>
</protein>
<name>A0A9D7HP40_9PROT</name>
<dbReference type="AlphaFoldDB" id="A0A9D7HP40"/>
<accession>A0A9D7HP40</accession>
<evidence type="ECO:0000313" key="1">
    <source>
        <dbReference type="EMBL" id="MBK6975443.1"/>
    </source>
</evidence>
<evidence type="ECO:0000313" key="2">
    <source>
        <dbReference type="Proteomes" id="UP000807785"/>
    </source>
</evidence>
<gene>
    <name evidence="1" type="ORF">IPH26_21665</name>
</gene>
<sequence>MNEKLIVLLGAHADRYPHKLEASFPHVIDRMVALWGSAELRPFLDALMLADRPGRQGFPPEVATEIFRLVNVLDELDKKPESNKTAWDLALDNEFTRPKDR</sequence>
<proteinExistence type="predicted"/>
<dbReference type="EMBL" id="JADJEV010000005">
    <property type="protein sequence ID" value="MBK6975443.1"/>
    <property type="molecule type" value="Genomic_DNA"/>
</dbReference>
<dbReference type="Proteomes" id="UP000807785">
    <property type="component" value="Unassembled WGS sequence"/>
</dbReference>